<gene>
    <name evidence="6" type="ORF">ILUMI_20895</name>
</gene>
<comment type="subcellular location">
    <subcellularLocation>
        <location evidence="1">Membrane</location>
        <topology evidence="1">Multi-pass membrane protein</topology>
    </subcellularLocation>
</comment>
<dbReference type="Pfam" id="PF09799">
    <property type="entry name" value="Transmemb_17"/>
    <property type="match status" value="1"/>
</dbReference>
<dbReference type="AlphaFoldDB" id="A0A8K0CHD9"/>
<organism evidence="6 7">
    <name type="scientific">Ignelater luminosus</name>
    <name type="common">Cucubano</name>
    <name type="synonym">Pyrophorus luminosus</name>
    <dbReference type="NCBI Taxonomy" id="2038154"/>
    <lineage>
        <taxon>Eukaryota</taxon>
        <taxon>Metazoa</taxon>
        <taxon>Ecdysozoa</taxon>
        <taxon>Arthropoda</taxon>
        <taxon>Hexapoda</taxon>
        <taxon>Insecta</taxon>
        <taxon>Pterygota</taxon>
        <taxon>Neoptera</taxon>
        <taxon>Endopterygota</taxon>
        <taxon>Coleoptera</taxon>
        <taxon>Polyphaga</taxon>
        <taxon>Elateriformia</taxon>
        <taxon>Elateroidea</taxon>
        <taxon>Elateridae</taxon>
        <taxon>Agrypninae</taxon>
        <taxon>Pyrophorini</taxon>
        <taxon>Ignelater</taxon>
    </lineage>
</organism>
<feature type="transmembrane region" description="Helical" evidence="5">
    <location>
        <begin position="74"/>
        <end position="97"/>
    </location>
</feature>
<evidence type="ECO:0000256" key="1">
    <source>
        <dbReference type="ARBA" id="ARBA00004141"/>
    </source>
</evidence>
<evidence type="ECO:0000313" key="7">
    <source>
        <dbReference type="Proteomes" id="UP000801492"/>
    </source>
</evidence>
<name>A0A8K0CHD9_IGNLU</name>
<reference evidence="6" key="1">
    <citation type="submission" date="2019-08" db="EMBL/GenBank/DDBJ databases">
        <title>The genome of the North American firefly Photinus pyralis.</title>
        <authorList>
            <consortium name="Photinus pyralis genome working group"/>
            <person name="Fallon T.R."/>
            <person name="Sander Lower S.E."/>
            <person name="Weng J.-K."/>
        </authorList>
    </citation>
    <scope>NUCLEOTIDE SEQUENCE</scope>
    <source>
        <strain evidence="6">TRF0915ILg1</strain>
        <tissue evidence="6">Whole body</tissue>
    </source>
</reference>
<proteinExistence type="predicted"/>
<evidence type="ECO:0000256" key="5">
    <source>
        <dbReference type="SAM" id="Phobius"/>
    </source>
</evidence>
<evidence type="ECO:0000256" key="4">
    <source>
        <dbReference type="ARBA" id="ARBA00023136"/>
    </source>
</evidence>
<evidence type="ECO:0000313" key="6">
    <source>
        <dbReference type="EMBL" id="KAF2885272.1"/>
    </source>
</evidence>
<feature type="transmembrane region" description="Helical" evidence="5">
    <location>
        <begin position="109"/>
        <end position="129"/>
    </location>
</feature>
<evidence type="ECO:0000256" key="3">
    <source>
        <dbReference type="ARBA" id="ARBA00022989"/>
    </source>
</evidence>
<dbReference type="Proteomes" id="UP000801492">
    <property type="component" value="Unassembled WGS sequence"/>
</dbReference>
<dbReference type="EMBL" id="VTPC01089973">
    <property type="protein sequence ID" value="KAF2885272.1"/>
    <property type="molecule type" value="Genomic_DNA"/>
</dbReference>
<evidence type="ECO:0000256" key="2">
    <source>
        <dbReference type="ARBA" id="ARBA00022692"/>
    </source>
</evidence>
<comment type="caution">
    <text evidence="6">The sequence shown here is derived from an EMBL/GenBank/DDBJ whole genome shotgun (WGS) entry which is preliminary data.</text>
</comment>
<keyword evidence="7" id="KW-1185">Reference proteome</keyword>
<keyword evidence="4 5" id="KW-0472">Membrane</keyword>
<accession>A0A8K0CHD9</accession>
<dbReference type="OrthoDB" id="262535at2759"/>
<protein>
    <submittedName>
        <fullName evidence="6">Uncharacterized protein</fullName>
    </submittedName>
</protein>
<keyword evidence="3 5" id="KW-1133">Transmembrane helix</keyword>
<dbReference type="GO" id="GO:0016020">
    <property type="term" value="C:membrane"/>
    <property type="evidence" value="ECO:0007669"/>
    <property type="project" value="UniProtKB-SubCell"/>
</dbReference>
<sequence length="155" mass="17709">MDALLGFEVLMYLNMYYYPVFAISNIGMCAAKYTSTVFPTPDIGQDACVQVGLTLSELLKLILFRKFREQREGCSVATALLLTAISVLALLYVFLIQNPVLKLEYGLDIVMFMLLVTELIYGQLVCNNWDFKQNYCPLRDFPSFRETEVGEWNIS</sequence>
<keyword evidence="2 5" id="KW-0812">Transmembrane</keyword>
<dbReference type="InterPro" id="IPR019184">
    <property type="entry name" value="Uncharacterised_TM-17"/>
</dbReference>